<feature type="compositionally biased region" description="Basic and acidic residues" evidence="1">
    <location>
        <begin position="157"/>
        <end position="166"/>
    </location>
</feature>
<dbReference type="Proteomes" id="UP000263232">
    <property type="component" value="Chromosome"/>
</dbReference>
<proteinExistence type="predicted"/>
<dbReference type="EMBL" id="CP023434">
    <property type="protein sequence ID" value="AXY26153.1"/>
    <property type="molecule type" value="Genomic_DNA"/>
</dbReference>
<dbReference type="RefSeq" id="WP_118991049.1">
    <property type="nucleotide sequence ID" value="NZ_CP023434.1"/>
</dbReference>
<dbReference type="KEGG" id="abae:CL176_09155"/>
<dbReference type="AlphaFoldDB" id="A0A347WM46"/>
<name>A0A347WM46_9LACT</name>
<organism evidence="2 3">
    <name type="scientific">Suicoccus acidiformans</name>
    <dbReference type="NCBI Taxonomy" id="2036206"/>
    <lineage>
        <taxon>Bacteria</taxon>
        <taxon>Bacillati</taxon>
        <taxon>Bacillota</taxon>
        <taxon>Bacilli</taxon>
        <taxon>Lactobacillales</taxon>
        <taxon>Aerococcaceae</taxon>
        <taxon>Suicoccus</taxon>
    </lineage>
</organism>
<evidence type="ECO:0000313" key="3">
    <source>
        <dbReference type="Proteomes" id="UP000263232"/>
    </source>
</evidence>
<evidence type="ECO:0000313" key="2">
    <source>
        <dbReference type="EMBL" id="AXY26153.1"/>
    </source>
</evidence>
<protein>
    <submittedName>
        <fullName evidence="2">Uncharacterized protein</fullName>
    </submittedName>
</protein>
<reference evidence="2 3" key="1">
    <citation type="submission" date="2017-09" db="EMBL/GenBank/DDBJ databases">
        <title>Complete genome sequence of Oxytococcus suis strain ZY16052.</title>
        <authorList>
            <person name="Li F."/>
        </authorList>
    </citation>
    <scope>NUCLEOTIDE SEQUENCE [LARGE SCALE GENOMIC DNA]</scope>
    <source>
        <strain evidence="2 3">ZY16052</strain>
    </source>
</reference>
<evidence type="ECO:0000256" key="1">
    <source>
        <dbReference type="SAM" id="MobiDB-lite"/>
    </source>
</evidence>
<gene>
    <name evidence="2" type="ORF">CL176_09155</name>
</gene>
<feature type="compositionally biased region" description="Polar residues" evidence="1">
    <location>
        <begin position="147"/>
        <end position="156"/>
    </location>
</feature>
<sequence length="166" mass="18754">MRKYTVTADVNSDKFGQGQLIAHLNETEFIEYANLSDQDKLSYLKDKGAEFRADIQDLGQDDVTNFTVQTASGRPVAETSTGTPQITRKMRMNINGQDTGWVDVNEENEAEYNALMEQFNTMHQQFNERFRTIFSHGPGAFLGFNDPASSRLSLNDRNAKDDETEA</sequence>
<keyword evidence="3" id="KW-1185">Reference proteome</keyword>
<dbReference type="OrthoDB" id="2136369at2"/>
<accession>A0A347WM46</accession>
<feature type="region of interest" description="Disordered" evidence="1">
    <location>
        <begin position="145"/>
        <end position="166"/>
    </location>
</feature>